<accession>A0A6J6FXQ1</accession>
<dbReference type="EMBL" id="CAEZTS010000202">
    <property type="protein sequence ID" value="CAB4593140.1"/>
    <property type="molecule type" value="Genomic_DNA"/>
</dbReference>
<protein>
    <submittedName>
        <fullName evidence="1">Unannotated protein</fullName>
    </submittedName>
</protein>
<reference evidence="1" key="1">
    <citation type="submission" date="2020-05" db="EMBL/GenBank/DDBJ databases">
        <authorList>
            <person name="Chiriac C."/>
            <person name="Salcher M."/>
            <person name="Ghai R."/>
            <person name="Kavagutti S V."/>
        </authorList>
    </citation>
    <scope>NUCLEOTIDE SEQUENCE</scope>
</reference>
<dbReference type="AlphaFoldDB" id="A0A6J6FXQ1"/>
<proteinExistence type="predicted"/>
<evidence type="ECO:0000313" key="1">
    <source>
        <dbReference type="EMBL" id="CAB4593140.1"/>
    </source>
</evidence>
<name>A0A6J6FXQ1_9ZZZZ</name>
<organism evidence="1">
    <name type="scientific">freshwater metagenome</name>
    <dbReference type="NCBI Taxonomy" id="449393"/>
    <lineage>
        <taxon>unclassified sequences</taxon>
        <taxon>metagenomes</taxon>
        <taxon>ecological metagenomes</taxon>
    </lineage>
</organism>
<sequence>MYAMVDGPVAAPADADRMRNAIMLGASHATAVNAAKTPAPSKPYTNTRL</sequence>
<gene>
    <name evidence="1" type="ORF">UFOPK1722_01744</name>
</gene>